<accession>A0A0D8J394</accession>
<evidence type="ECO:0000313" key="11">
    <source>
        <dbReference type="Proteomes" id="UP000472755"/>
    </source>
</evidence>
<dbReference type="EMBL" id="VUNJ01000002">
    <property type="protein sequence ID" value="MST90930.1"/>
    <property type="molecule type" value="Genomic_DNA"/>
</dbReference>
<dbReference type="Proteomes" id="UP000431913">
    <property type="component" value="Unassembled WGS sequence"/>
</dbReference>
<dbReference type="EMBL" id="LMUA01000001">
    <property type="protein sequence ID" value="KUE77717.1"/>
    <property type="molecule type" value="Genomic_DNA"/>
</dbReference>
<evidence type="ECO:0000313" key="2">
    <source>
        <dbReference type="EMBL" id="KJF41435.1"/>
    </source>
</evidence>
<reference evidence="10 11" key="3">
    <citation type="journal article" date="2019" name="Nat. Med.">
        <title>A library of human gut bacterial isolates paired with longitudinal multiomics data enables mechanistic microbiome research.</title>
        <authorList>
            <person name="Poyet M."/>
            <person name="Groussin M."/>
            <person name="Gibbons S.M."/>
            <person name="Avila-Pacheco J."/>
            <person name="Jiang X."/>
            <person name="Kearney S.M."/>
            <person name="Perrotta A.R."/>
            <person name="Berdy B."/>
            <person name="Zhao S."/>
            <person name="Lieberman T.D."/>
            <person name="Swanson P.K."/>
            <person name="Smith M."/>
            <person name="Roesemann S."/>
            <person name="Alexander J.E."/>
            <person name="Rich S.A."/>
            <person name="Livny J."/>
            <person name="Vlamakis H."/>
            <person name="Clish C."/>
            <person name="Bullock K."/>
            <person name="Deik A."/>
            <person name="Scott J."/>
            <person name="Pierce K.A."/>
            <person name="Xavier R.J."/>
            <person name="Alm E.J."/>
        </authorList>
    </citation>
    <scope>NUCLEOTIDE SEQUENCE [LARGE SCALE GENOMIC DNA]</scope>
    <source>
        <strain evidence="5 11">BIOML-A4</strain>
        <strain evidence="6 10">BIOML-A7</strain>
    </source>
</reference>
<dbReference type="AlphaFoldDB" id="A0A0D8J394"/>
<feature type="chain" id="PRO_5044053753" evidence="1">
    <location>
        <begin position="20"/>
        <end position="159"/>
    </location>
</feature>
<evidence type="ECO:0000313" key="8">
    <source>
        <dbReference type="Proteomes" id="UP000053433"/>
    </source>
</evidence>
<feature type="signal peptide" evidence="1">
    <location>
        <begin position="1"/>
        <end position="19"/>
    </location>
</feature>
<evidence type="ECO:0000313" key="9">
    <source>
        <dbReference type="Proteomes" id="UP000431913"/>
    </source>
</evidence>
<dbReference type="Proteomes" id="UP000449193">
    <property type="component" value="Unassembled WGS sequence"/>
</dbReference>
<dbReference type="Pfam" id="PF14270">
    <property type="entry name" value="DUF4358"/>
    <property type="match status" value="1"/>
</dbReference>
<dbReference type="EMBL" id="JXXK01000001">
    <property type="protein sequence ID" value="KJF41435.1"/>
    <property type="molecule type" value="Genomic_DNA"/>
</dbReference>
<reference evidence="2" key="1">
    <citation type="submission" date="2015-02" db="EMBL/GenBank/DDBJ databases">
        <title>A novel member of the family Ruminococcaceae isolated from human feces.</title>
        <authorList>
            <person name="Shkoporov A.N."/>
            <person name="Chaplin A.V."/>
            <person name="Motuzova O.V."/>
            <person name="Kafarskaia L.I."/>
            <person name="Khokhlova E.V."/>
            <person name="Efimov B.A."/>
        </authorList>
    </citation>
    <scope>NUCLEOTIDE SEQUENCE [LARGE SCALE GENOMIC DNA]</scope>
    <source>
        <strain evidence="2">585-1</strain>
    </source>
</reference>
<evidence type="ECO:0000313" key="7">
    <source>
        <dbReference type="Proteomes" id="UP000032483"/>
    </source>
</evidence>
<dbReference type="PROSITE" id="PS51257">
    <property type="entry name" value="PROKAR_LIPOPROTEIN"/>
    <property type="match status" value="1"/>
</dbReference>
<dbReference type="EMBL" id="WMZU01000001">
    <property type="protein sequence ID" value="MTS25927.1"/>
    <property type="molecule type" value="Genomic_DNA"/>
</dbReference>
<dbReference type="InterPro" id="IPR025648">
    <property type="entry name" value="DUF4358"/>
</dbReference>
<keyword evidence="7" id="KW-1185">Reference proteome</keyword>
<accession>A0A0W7TVF3</accession>
<comment type="caution">
    <text evidence="2">The sequence shown here is derived from an EMBL/GenBank/DDBJ whole genome shotgun (WGS) entry which is preliminary data.</text>
</comment>
<dbReference type="Proteomes" id="UP000032483">
    <property type="component" value="Unassembled WGS sequence"/>
</dbReference>
<dbReference type="RefSeq" id="WP_009325794.1">
    <property type="nucleotide sequence ID" value="NZ_CAOJUJ010000002.1"/>
</dbReference>
<name>A0A0D8J394_9FIRM</name>
<dbReference type="Proteomes" id="UP000472755">
    <property type="component" value="Unassembled WGS sequence"/>
</dbReference>
<evidence type="ECO:0000313" key="10">
    <source>
        <dbReference type="Proteomes" id="UP000449193"/>
    </source>
</evidence>
<evidence type="ECO:0000313" key="5">
    <source>
        <dbReference type="EMBL" id="MTS25927.1"/>
    </source>
</evidence>
<evidence type="ECO:0000313" key="3">
    <source>
        <dbReference type="EMBL" id="KUE77717.1"/>
    </source>
</evidence>
<evidence type="ECO:0000256" key="1">
    <source>
        <dbReference type="SAM" id="SignalP"/>
    </source>
</evidence>
<protein>
    <submittedName>
        <fullName evidence="4">DUF4358 domain-containing protein</fullName>
    </submittedName>
</protein>
<keyword evidence="1" id="KW-0732">Signal</keyword>
<sequence>MKRFFAGLLAVCLVGAAFAGCSGSSANYNVNDVASAVETVAKIENPLDITEDDLTYEFGVDMDKVEEFSGQKTGVANTAGTVLVVKASAGSVDDIKAALENYKNGLVSVSENYQNDFPEAYQQVSDGRVVAKGDYAVLAIAAAGVDYTEVDAAIDEALK</sequence>
<reference evidence="4 9" key="4">
    <citation type="submission" date="2019-08" db="EMBL/GenBank/DDBJ databases">
        <title>In-depth cultivation of the pig gut microbiome towards novel bacterial diversity and tailored functional studies.</title>
        <authorList>
            <person name="Wylensek D."/>
            <person name="Hitch T.C.A."/>
            <person name="Clavel T."/>
        </authorList>
    </citation>
    <scope>NUCLEOTIDE SEQUENCE [LARGE SCALE GENOMIC DNA]</scope>
    <source>
        <strain evidence="4 9">WCA3-601-WT-6J</strain>
    </source>
</reference>
<dbReference type="EMBL" id="WMZR01000003">
    <property type="protein sequence ID" value="MTS50630.1"/>
    <property type="molecule type" value="Genomic_DNA"/>
</dbReference>
<evidence type="ECO:0000313" key="6">
    <source>
        <dbReference type="EMBL" id="MTS50630.1"/>
    </source>
</evidence>
<proteinExistence type="predicted"/>
<dbReference type="GeneID" id="42855224"/>
<gene>
    <name evidence="3" type="ORF">ASJ35_00015</name>
    <name evidence="4" type="ORF">FYJ76_03090</name>
    <name evidence="6" type="ORF">GMD52_03635</name>
    <name evidence="5" type="ORF">GMD59_01345</name>
    <name evidence="2" type="ORF">TQ39_01050</name>
</gene>
<reference evidence="3 8" key="2">
    <citation type="submission" date="2015-10" db="EMBL/GenBank/DDBJ databases">
        <title>A novel member of the family Ruminococcaceae isolated from human faeces.</title>
        <authorList>
            <person name="Shkoporov A.N."/>
            <person name="Chaplin A.V."/>
            <person name="Motuzova O.V."/>
            <person name="Kafarskaia L.I."/>
            <person name="Efimov B.A."/>
        </authorList>
    </citation>
    <scope>NUCLEOTIDE SEQUENCE [LARGE SCALE GENOMIC DNA]</scope>
    <source>
        <strain evidence="3 8">668</strain>
    </source>
</reference>
<evidence type="ECO:0000313" key="4">
    <source>
        <dbReference type="EMBL" id="MST90930.1"/>
    </source>
</evidence>
<organism evidence="2 7">
    <name type="scientific">Ruthenibacterium lactatiformans</name>
    <dbReference type="NCBI Taxonomy" id="1550024"/>
    <lineage>
        <taxon>Bacteria</taxon>
        <taxon>Bacillati</taxon>
        <taxon>Bacillota</taxon>
        <taxon>Clostridia</taxon>
        <taxon>Eubacteriales</taxon>
        <taxon>Oscillospiraceae</taxon>
        <taxon>Ruthenibacterium</taxon>
    </lineage>
</organism>
<dbReference type="Proteomes" id="UP000053433">
    <property type="component" value="Unassembled WGS sequence"/>
</dbReference>